<evidence type="ECO:0000313" key="5">
    <source>
        <dbReference type="Proteomes" id="UP000547209"/>
    </source>
</evidence>
<name>A0A7X0VF11_9BACL</name>
<gene>
    <name evidence="4" type="ORF">H7C19_11590</name>
</gene>
<proteinExistence type="predicted"/>
<dbReference type="InterPro" id="IPR023772">
    <property type="entry name" value="DNA-bd_HTH_TetR-type_CS"/>
</dbReference>
<evidence type="ECO:0000256" key="2">
    <source>
        <dbReference type="PROSITE-ProRule" id="PRU00335"/>
    </source>
</evidence>
<keyword evidence="5" id="KW-1185">Reference proteome</keyword>
<dbReference type="InterPro" id="IPR009057">
    <property type="entry name" value="Homeodomain-like_sf"/>
</dbReference>
<dbReference type="RefSeq" id="WP_185142805.1">
    <property type="nucleotide sequence ID" value="NZ_JACJVP010000020.1"/>
</dbReference>
<dbReference type="InterPro" id="IPR001647">
    <property type="entry name" value="HTH_TetR"/>
</dbReference>
<feature type="domain" description="HTH tetR-type" evidence="3">
    <location>
        <begin position="9"/>
        <end position="69"/>
    </location>
</feature>
<organism evidence="4 5">
    <name type="scientific">Cohnella nanjingensis</name>
    <dbReference type="NCBI Taxonomy" id="1387779"/>
    <lineage>
        <taxon>Bacteria</taxon>
        <taxon>Bacillati</taxon>
        <taxon>Bacillota</taxon>
        <taxon>Bacilli</taxon>
        <taxon>Bacillales</taxon>
        <taxon>Paenibacillaceae</taxon>
        <taxon>Cohnella</taxon>
    </lineage>
</organism>
<dbReference type="Gene3D" id="1.10.357.10">
    <property type="entry name" value="Tetracycline Repressor, domain 2"/>
    <property type="match status" value="1"/>
</dbReference>
<reference evidence="4 5" key="1">
    <citation type="submission" date="2020-08" db="EMBL/GenBank/DDBJ databases">
        <title>Cohnella phylogeny.</title>
        <authorList>
            <person name="Dunlap C."/>
        </authorList>
    </citation>
    <scope>NUCLEOTIDE SEQUENCE [LARGE SCALE GENOMIC DNA]</scope>
    <source>
        <strain evidence="4 5">DSM 28246</strain>
    </source>
</reference>
<dbReference type="AlphaFoldDB" id="A0A7X0VF11"/>
<evidence type="ECO:0000256" key="1">
    <source>
        <dbReference type="ARBA" id="ARBA00023125"/>
    </source>
</evidence>
<dbReference type="PANTHER" id="PTHR43479">
    <property type="entry name" value="ACREF/ENVCD OPERON REPRESSOR-RELATED"/>
    <property type="match status" value="1"/>
</dbReference>
<dbReference type="PANTHER" id="PTHR43479:SF21">
    <property type="entry name" value="TRANSCRIPTIONAL REGULATOR, TETR FAMILY"/>
    <property type="match status" value="1"/>
</dbReference>
<dbReference type="GO" id="GO:0003677">
    <property type="term" value="F:DNA binding"/>
    <property type="evidence" value="ECO:0007669"/>
    <property type="project" value="UniProtKB-UniRule"/>
</dbReference>
<dbReference type="PROSITE" id="PS01081">
    <property type="entry name" value="HTH_TETR_1"/>
    <property type="match status" value="1"/>
</dbReference>
<dbReference type="EMBL" id="JACJVP010000020">
    <property type="protein sequence ID" value="MBB6671321.1"/>
    <property type="molecule type" value="Genomic_DNA"/>
</dbReference>
<evidence type="ECO:0000259" key="3">
    <source>
        <dbReference type="PROSITE" id="PS50977"/>
    </source>
</evidence>
<comment type="caution">
    <text evidence="4">The sequence shown here is derived from an EMBL/GenBank/DDBJ whole genome shotgun (WGS) entry which is preliminary data.</text>
</comment>
<protein>
    <submittedName>
        <fullName evidence="4">TetR/AcrR family transcriptional regulator</fullName>
    </submittedName>
</protein>
<dbReference type="InterPro" id="IPR050624">
    <property type="entry name" value="HTH-type_Tx_Regulator"/>
</dbReference>
<sequence length="210" mass="24472">MDGYERRKQKKMEQIYGVSFELFSKHGFQKVSVNEIAHKAKVSPATIYNYFGTKERLYADTLMNWMDKQLALYENILDSGLSFPVKTKEIMLLEAKNLNMLADEFPKVPSSELSGLMQMMENYSEQKVVRFFGKFVALGKQEGYIHKGQTEEMTMRYFTMFKNELGRHWEASNQERITRSIEQLMELFFYGLVGQVQQGDQGESPNESAF</sequence>
<dbReference type="Pfam" id="PF00440">
    <property type="entry name" value="TetR_N"/>
    <property type="match status" value="1"/>
</dbReference>
<keyword evidence="1 2" id="KW-0238">DNA-binding</keyword>
<evidence type="ECO:0000313" key="4">
    <source>
        <dbReference type="EMBL" id="MBB6671321.1"/>
    </source>
</evidence>
<accession>A0A7X0VF11</accession>
<dbReference type="PROSITE" id="PS50977">
    <property type="entry name" value="HTH_TETR_2"/>
    <property type="match status" value="1"/>
</dbReference>
<dbReference type="SUPFAM" id="SSF46689">
    <property type="entry name" value="Homeodomain-like"/>
    <property type="match status" value="1"/>
</dbReference>
<feature type="DNA-binding region" description="H-T-H motif" evidence="2">
    <location>
        <begin position="32"/>
        <end position="51"/>
    </location>
</feature>
<dbReference type="Proteomes" id="UP000547209">
    <property type="component" value="Unassembled WGS sequence"/>
</dbReference>
<dbReference type="PRINTS" id="PR00455">
    <property type="entry name" value="HTHTETR"/>
</dbReference>